<accession>A0A2N9AKG7</accession>
<evidence type="ECO:0000313" key="3">
    <source>
        <dbReference type="Proteomes" id="UP000233769"/>
    </source>
</evidence>
<evidence type="ECO:0000313" key="2">
    <source>
        <dbReference type="EMBL" id="SOR27856.1"/>
    </source>
</evidence>
<feature type="region of interest" description="Disordered" evidence="1">
    <location>
        <begin position="138"/>
        <end position="341"/>
    </location>
</feature>
<organism evidence="2 3">
    <name type="scientific">Methylorubrum extorquens</name>
    <name type="common">Methylobacterium dichloromethanicum</name>
    <name type="synonym">Methylobacterium extorquens</name>
    <dbReference type="NCBI Taxonomy" id="408"/>
    <lineage>
        <taxon>Bacteria</taxon>
        <taxon>Pseudomonadati</taxon>
        <taxon>Pseudomonadota</taxon>
        <taxon>Alphaproteobacteria</taxon>
        <taxon>Hyphomicrobiales</taxon>
        <taxon>Methylobacteriaceae</taxon>
        <taxon>Methylorubrum</taxon>
    </lineage>
</organism>
<feature type="compositionally biased region" description="Basic and acidic residues" evidence="1">
    <location>
        <begin position="149"/>
        <end position="165"/>
    </location>
</feature>
<feature type="compositionally biased region" description="Basic residues" evidence="1">
    <location>
        <begin position="274"/>
        <end position="297"/>
    </location>
</feature>
<feature type="compositionally biased region" description="Low complexity" evidence="1">
    <location>
        <begin position="188"/>
        <end position="198"/>
    </location>
</feature>
<feature type="compositionally biased region" description="Low complexity" evidence="1">
    <location>
        <begin position="253"/>
        <end position="271"/>
    </location>
</feature>
<name>A0A2N9AKG7_METEX</name>
<protein>
    <submittedName>
        <fullName evidence="2">Uncharacterized protein</fullName>
    </submittedName>
</protein>
<feature type="region of interest" description="Disordered" evidence="1">
    <location>
        <begin position="1"/>
        <end position="25"/>
    </location>
</feature>
<gene>
    <name evidence="2" type="ORF">TK0001_1254</name>
</gene>
<dbReference type="EMBL" id="LT962688">
    <property type="protein sequence ID" value="SOR27856.1"/>
    <property type="molecule type" value="Genomic_DNA"/>
</dbReference>
<dbReference type="SUPFAM" id="SSF52540">
    <property type="entry name" value="P-loop containing nucleoside triphosphate hydrolases"/>
    <property type="match status" value="1"/>
</dbReference>
<feature type="compositionally biased region" description="Low complexity" evidence="1">
    <location>
        <begin position="225"/>
        <end position="240"/>
    </location>
</feature>
<evidence type="ECO:0000256" key="1">
    <source>
        <dbReference type="SAM" id="MobiDB-lite"/>
    </source>
</evidence>
<dbReference type="Gene3D" id="3.40.50.300">
    <property type="entry name" value="P-loop containing nucleotide triphosphate hydrolases"/>
    <property type="match status" value="1"/>
</dbReference>
<sequence length="341" mass="35940">MPAPRPRRATSPTSRARANRPAFSGMVTRKRPSRGALAVGRLHHAWLIGGPAGIGKATLAYRVARRLVADPRTLPSPDSLDVPEDHPAARQVTALSHPNLVALRRVQAPGAKTLPTRISVDAAREALALFGATAGGGGRLAGLHRRQRRGSERQQRQRAPEDDRGAAAPRHLPHRLPRAGPPAADDSLALPGPDAACAAGGGRARDHRRISGALRPARRGGSGAGRIALRGLGRPRGGASRPRHRRGRGGSLGPSRRPARAGRAARAQAGRNPCRPRRRTSACHRSRRDPAPRRHRDRSAARGRAGPAAGAGGGRRAHRVLGPRGRDLQSRPPAAGARGLS</sequence>
<proteinExistence type="predicted"/>
<reference evidence="3" key="1">
    <citation type="submission" date="2017-10" db="EMBL/GenBank/DDBJ databases">
        <authorList>
            <person name="Regsiter A."/>
            <person name="William W."/>
        </authorList>
    </citation>
    <scope>NUCLEOTIDE SEQUENCE [LARGE SCALE GENOMIC DNA]</scope>
</reference>
<dbReference type="InterPro" id="IPR027417">
    <property type="entry name" value="P-loop_NTPase"/>
</dbReference>
<dbReference type="AlphaFoldDB" id="A0A2N9AKG7"/>
<dbReference type="Proteomes" id="UP000233769">
    <property type="component" value="Chromosome tk0001"/>
</dbReference>